<dbReference type="InterPro" id="IPR002072">
    <property type="entry name" value="Nerve_growth_factor-rel"/>
</dbReference>
<proteinExistence type="predicted"/>
<dbReference type="PANTHER" id="PTHR23199">
    <property type="entry name" value="NEUROTROPHIN 1-RELATED"/>
    <property type="match status" value="1"/>
</dbReference>
<feature type="domain" description="Nerve growth factor-related" evidence="1">
    <location>
        <begin position="65"/>
        <end position="154"/>
    </location>
</feature>
<dbReference type="InterPro" id="IPR052444">
    <property type="entry name" value="Spz/Toll_ligand-like"/>
</dbReference>
<dbReference type="InterPro" id="IPR029034">
    <property type="entry name" value="Cystine-knot_cytokine"/>
</dbReference>
<dbReference type="PANTHER" id="PTHR23199:SF12">
    <property type="entry name" value="NEUROTROPHIN 1-RELATED"/>
    <property type="match status" value="1"/>
</dbReference>
<evidence type="ECO:0000259" key="1">
    <source>
        <dbReference type="Pfam" id="PF00243"/>
    </source>
</evidence>
<dbReference type="PROSITE" id="PS50270">
    <property type="entry name" value="NGF_2"/>
    <property type="match status" value="1"/>
</dbReference>
<dbReference type="GO" id="GO:0045087">
    <property type="term" value="P:innate immune response"/>
    <property type="evidence" value="ECO:0007669"/>
    <property type="project" value="TreeGrafter"/>
</dbReference>
<dbReference type="GO" id="GO:0005121">
    <property type="term" value="F:Toll binding"/>
    <property type="evidence" value="ECO:0007669"/>
    <property type="project" value="TreeGrafter"/>
</dbReference>
<dbReference type="Proteomes" id="UP001209878">
    <property type="component" value="Unassembled WGS sequence"/>
</dbReference>
<dbReference type="GO" id="GO:0008083">
    <property type="term" value="F:growth factor activity"/>
    <property type="evidence" value="ECO:0007669"/>
    <property type="project" value="TreeGrafter"/>
</dbReference>
<comment type="caution">
    <text evidence="2">The sequence shown here is derived from an EMBL/GenBank/DDBJ whole genome shotgun (WGS) entry which is preliminary data.</text>
</comment>
<gene>
    <name evidence="2" type="ORF">NP493_1044g00055</name>
</gene>
<dbReference type="SUPFAM" id="SSF57501">
    <property type="entry name" value="Cystine-knot cytokines"/>
    <property type="match status" value="1"/>
</dbReference>
<dbReference type="GO" id="GO:0005576">
    <property type="term" value="C:extracellular region"/>
    <property type="evidence" value="ECO:0007669"/>
    <property type="project" value="TreeGrafter"/>
</dbReference>
<name>A0AAD9NIH9_RIDPI</name>
<organism evidence="2 3">
    <name type="scientific">Ridgeia piscesae</name>
    <name type="common">Tubeworm</name>
    <dbReference type="NCBI Taxonomy" id="27915"/>
    <lineage>
        <taxon>Eukaryota</taxon>
        <taxon>Metazoa</taxon>
        <taxon>Spiralia</taxon>
        <taxon>Lophotrochozoa</taxon>
        <taxon>Annelida</taxon>
        <taxon>Polychaeta</taxon>
        <taxon>Sedentaria</taxon>
        <taxon>Canalipalpata</taxon>
        <taxon>Sabellida</taxon>
        <taxon>Siboglinidae</taxon>
        <taxon>Ridgeia</taxon>
    </lineage>
</organism>
<evidence type="ECO:0000313" key="2">
    <source>
        <dbReference type="EMBL" id="KAK2171562.1"/>
    </source>
</evidence>
<dbReference type="AlphaFoldDB" id="A0AAD9NIH9"/>
<accession>A0AAD9NIH9</accession>
<evidence type="ECO:0000313" key="3">
    <source>
        <dbReference type="Proteomes" id="UP001209878"/>
    </source>
</evidence>
<reference evidence="2" key="1">
    <citation type="journal article" date="2023" name="Mol. Biol. Evol.">
        <title>Third-Generation Sequencing Reveals the Adaptive Role of the Epigenome in Three Deep-Sea Polychaetes.</title>
        <authorList>
            <person name="Perez M."/>
            <person name="Aroh O."/>
            <person name="Sun Y."/>
            <person name="Lan Y."/>
            <person name="Juniper S.K."/>
            <person name="Young C.R."/>
            <person name="Angers B."/>
            <person name="Qian P.Y."/>
        </authorList>
    </citation>
    <scope>NUCLEOTIDE SEQUENCE</scope>
    <source>
        <strain evidence="2">R07B-5</strain>
    </source>
</reference>
<keyword evidence="3" id="KW-1185">Reference proteome</keyword>
<dbReference type="Gene3D" id="2.10.90.10">
    <property type="entry name" value="Cystine-knot cytokines"/>
    <property type="match status" value="1"/>
</dbReference>
<dbReference type="GO" id="GO:0021556">
    <property type="term" value="P:central nervous system formation"/>
    <property type="evidence" value="ECO:0007669"/>
    <property type="project" value="TreeGrafter"/>
</dbReference>
<dbReference type="Pfam" id="PF00243">
    <property type="entry name" value="NGF"/>
    <property type="match status" value="1"/>
</dbReference>
<dbReference type="EMBL" id="JAODUO010001052">
    <property type="protein sequence ID" value="KAK2171562.1"/>
    <property type="molecule type" value="Genomic_DNA"/>
</dbReference>
<protein>
    <recommendedName>
        <fullName evidence="1">Nerve growth factor-related domain-containing protein</fullName>
    </recommendedName>
</protein>
<sequence>MCFYEGTCSGQRHKALQMRLLDLLKIHNKHPFERRLRSKVDLREHRLFYSDETSECCPTYTALARRTSGINPQGMMVELFHTLNFTQTFYETLCRPSIKDRQCQFIAPEYAGNSRCVQQYSYMYALGRVWGKPHYQFSIDFIRVGTGCKCQVDRGLSRKQKQHRIN</sequence>